<protein>
    <recommendedName>
        <fullName evidence="4">Structural maintenance of chromosomes flexible hinge domain-containing protein GMI1</fullName>
    </recommendedName>
</protein>
<dbReference type="Proteomes" id="UP000095767">
    <property type="component" value="Unassembled WGS sequence"/>
</dbReference>
<dbReference type="STRING" id="888268.A0A1E5VKN6"/>
<dbReference type="OrthoDB" id="621609at2759"/>
<evidence type="ECO:0000256" key="1">
    <source>
        <dbReference type="SAM" id="Coils"/>
    </source>
</evidence>
<dbReference type="PANTHER" id="PTHR33566:SF1">
    <property type="entry name" value="EN_SPM-LIKE TRANSPOSON-RELATED"/>
    <property type="match status" value="1"/>
</dbReference>
<organism evidence="2 3">
    <name type="scientific">Dichanthelium oligosanthes</name>
    <dbReference type="NCBI Taxonomy" id="888268"/>
    <lineage>
        <taxon>Eukaryota</taxon>
        <taxon>Viridiplantae</taxon>
        <taxon>Streptophyta</taxon>
        <taxon>Embryophyta</taxon>
        <taxon>Tracheophyta</taxon>
        <taxon>Spermatophyta</taxon>
        <taxon>Magnoliopsida</taxon>
        <taxon>Liliopsida</taxon>
        <taxon>Poales</taxon>
        <taxon>Poaceae</taxon>
        <taxon>PACMAD clade</taxon>
        <taxon>Panicoideae</taxon>
        <taxon>Panicodae</taxon>
        <taxon>Paniceae</taxon>
        <taxon>Dichantheliinae</taxon>
        <taxon>Dichanthelium</taxon>
    </lineage>
</organism>
<evidence type="ECO:0000313" key="2">
    <source>
        <dbReference type="EMBL" id="OEL25688.1"/>
    </source>
</evidence>
<dbReference type="PANTHER" id="PTHR33566">
    <property type="entry name" value="EN/SPM-LIKE TRANSPOSON-RELATED"/>
    <property type="match status" value="1"/>
</dbReference>
<sequence>MCYAYAGSPLEGLGHKQILEWGVTLIAHQSQAILSAVLMHFILHVFICQPDLVENLYDEDVESMNTRNPVEFEVNGVNLAEVQEGEVTVTNLHSSNGPDFIFHLKFSELTGSCQAHARLKCVYFPITKGKESIDSILETLRNDGYEIKENFDNFPRVSIRRLGRLLPDARWGPLPFMEAKYRKGYKAEFFRRCCKRVKCFVAEVDVEARDRDGKLLSYNQLEKQYYDWIKEMHDKYDVEMDGGDDEPTLIIDPKCKERLGISNDVEVIRVHRSISRKGKTWRRGDHLKILPGLQGDVCGEFTHALMPIDCSDDQGCRLDETEDCISPSIYIQESVSFPCKIMDDASWNQMLKKRKEKAPASIELIRNSGIDALGLGGDLPYEGVITAGYQPPHEIVAVLRPQNYTPSSTGLLDHKYIVKNDELEMAMEVRQLARSKECPAKLVDKRLKKPSLHNDIHGLYVFPLREASCIFTKSGVYQFIFSVNCQDSSVIQQETTITVCPDSNSRRCLFSVAGSSTDNAPVDIRLGYPVRCLAVKSVDLYGNKIPFLDTSGIIITILDGDDVLAQVDDVEVELSSDSFTLNVMDFLFETSKLDILRPKYEAKLKISSSDNEFSGICPCKVKPGLPSTIDMDMSLFSEENLIPGRVIDNVLLEVNGEGCIDLCGALRVLGGFGSEAYIEIFHHEVKIFSKIFHIAIRELKAVNVPESCPAGSFLDIIFEVSDSNGLVDESIDGLIHTLNITSTELPLVEGAQYAIKHGRCVISHLQLPHEQGKLQVQPFDLALTNLEDGPEPILSNPISSDDSLNLLLPCQLTPAQPSHLVTYVKGVVKKTTNKVGDTCLKIKSTENALKTLYSHKDSLEEEIDNLKDDMLSVVCKTPDAAKYIEKYNTDGDVDVSFGIHHEAAALGVPIKSRFAIICLDAIEPYKGGLMRNSPQKELNLAWPFPHFQKPKGFKGFAVNMINLSDENLNITTSSGDGLPISLDGGVIKGKGKLLLGYSDPNITFPIVSVSPKTPDELKAHKDVIRKTRELDDKMKLLEAMKTRISKEEKVREELLEEFNKRKRKFDKISEIVTQPCGNELVRRTAVKAETLD</sequence>
<keyword evidence="1" id="KW-0175">Coiled coil</keyword>
<name>A0A1E5VKN6_9POAL</name>
<accession>A0A1E5VKN6</accession>
<keyword evidence="3" id="KW-1185">Reference proteome</keyword>
<comment type="caution">
    <text evidence="2">The sequence shown here is derived from an EMBL/GenBank/DDBJ whole genome shotgun (WGS) entry which is preliminary data.</text>
</comment>
<evidence type="ECO:0008006" key="4">
    <source>
        <dbReference type="Google" id="ProtNLM"/>
    </source>
</evidence>
<dbReference type="AlphaFoldDB" id="A0A1E5VKN6"/>
<proteinExistence type="predicted"/>
<gene>
    <name evidence="2" type="ORF">BAE44_0013293</name>
</gene>
<reference evidence="2 3" key="1">
    <citation type="submission" date="2016-09" db="EMBL/GenBank/DDBJ databases">
        <title>The draft genome of Dichanthelium oligosanthes: A C3 panicoid grass species.</title>
        <authorList>
            <person name="Studer A.J."/>
            <person name="Schnable J.C."/>
            <person name="Brutnell T.P."/>
        </authorList>
    </citation>
    <scope>NUCLEOTIDE SEQUENCE [LARGE SCALE GENOMIC DNA]</scope>
    <source>
        <strain evidence="3">cv. Kellogg 1175</strain>
        <tissue evidence="2">Leaf</tissue>
    </source>
</reference>
<evidence type="ECO:0000313" key="3">
    <source>
        <dbReference type="Proteomes" id="UP000095767"/>
    </source>
</evidence>
<dbReference type="EMBL" id="LWDX02036640">
    <property type="protein sequence ID" value="OEL25688.1"/>
    <property type="molecule type" value="Genomic_DNA"/>
</dbReference>
<feature type="coiled-coil region" evidence="1">
    <location>
        <begin position="842"/>
        <end position="876"/>
    </location>
</feature>